<dbReference type="GO" id="GO:0000978">
    <property type="term" value="F:RNA polymerase II cis-regulatory region sequence-specific DNA binding"/>
    <property type="evidence" value="ECO:0007669"/>
    <property type="project" value="TreeGrafter"/>
</dbReference>
<evidence type="ECO:0000256" key="2">
    <source>
        <dbReference type="ARBA" id="ARBA00022833"/>
    </source>
</evidence>
<keyword evidence="3" id="KW-0805">Transcription regulation</keyword>
<sequence length="761" mass="84607">MRCNRGSPCSNCMRARKGECVYENPPPAERSTASQDHIAEIAGNINAFFSLPTPEDLVASANSGLPGVSAGAASSSTGAPTPVSQSSVQELDMLRNRVRQLESQLSSTTATPLQSHVSTPASTLESSTSRLGGTFHLHCQRQHVGALATPRAISHKSRFFGQSHFVCGLPLLRDIIEAIDQYATETSGLVVAVQKCKTMAKRIKALRTPAWPTPLTTELASKALCDSLVECYLQGIEKVYRILHIPTFRNKYDALWASNVESDRDFVAQLKLVLALGATTYDDNFSLRASAVRWIYEIQTWISEPEFKSRLGVQFLQTNVLLVLAREMVSVGGESSWIACGSLLRTAVSMGLHIDPAVLSKTTTMACEMRRRLWNTILELCLQSSLSSGGPPMITEEEFDTEPPGNFDDDEITANGATPRPNSVFTQVSTARALRLTFATRLKVVKLLNDLKSGDSYQETLRLDAELKASYKEANRMLKDCKKSQNSPTEFELAVGDFIMRRYLCALHFPYYGLSLQEPSYAFSRKMTVESAFRMWSAASSDSVSMVTSPDKQQFVRLATCSSGFFRLSTWQSSIILVLELRSTVQEDDGLSLAPVRPDLFKVMEDSKSWNLRTIEAGETNVKGYLMLSILMAQIMGIMRHLSDTEIVEFILKAGEEAIQDALVVFESFLAQLQPESTEIQDLEDVDLSFMNDWDSLVSALLEISIIADIGRWLTIFLMMEFRIQWHGCLDPFSQRYNILGEYGGWWAYPTQAIEVEVDDA</sequence>
<feature type="domain" description="Xylanolytic transcriptional activator regulatory" evidence="8">
    <location>
        <begin position="336"/>
        <end position="410"/>
    </location>
</feature>
<feature type="region of interest" description="Disordered" evidence="7">
    <location>
        <begin position="101"/>
        <end position="125"/>
    </location>
</feature>
<evidence type="ECO:0000313" key="9">
    <source>
        <dbReference type="EMBL" id="KAF4502329.1"/>
    </source>
</evidence>
<dbReference type="PANTHER" id="PTHR31944:SF131">
    <property type="entry name" value="HEME-RESPONSIVE ZINC FINGER TRANSCRIPTION FACTOR HAP1"/>
    <property type="match status" value="1"/>
</dbReference>
<keyword evidence="2" id="KW-0862">Zinc</keyword>
<evidence type="ECO:0000256" key="3">
    <source>
        <dbReference type="ARBA" id="ARBA00023015"/>
    </source>
</evidence>
<accession>A0A9P5BJ42</accession>
<keyword evidence="5" id="KW-0804">Transcription</keyword>
<dbReference type="EMBL" id="LUFC02000083">
    <property type="protein sequence ID" value="KAF4502329.1"/>
    <property type="molecule type" value="Genomic_DNA"/>
</dbReference>
<dbReference type="InterPro" id="IPR007219">
    <property type="entry name" value="XnlR_reg_dom"/>
</dbReference>
<dbReference type="Pfam" id="PF04082">
    <property type="entry name" value="Fungal_trans"/>
    <property type="match status" value="1"/>
</dbReference>
<dbReference type="GO" id="GO:0005634">
    <property type="term" value="C:nucleus"/>
    <property type="evidence" value="ECO:0007669"/>
    <property type="project" value="TreeGrafter"/>
</dbReference>
<evidence type="ECO:0000256" key="7">
    <source>
        <dbReference type="SAM" id="MobiDB-lite"/>
    </source>
</evidence>
<dbReference type="OrthoDB" id="4337792at2759"/>
<dbReference type="AlphaFoldDB" id="A0A9P5BJ42"/>
<dbReference type="GO" id="GO:0006351">
    <property type="term" value="P:DNA-templated transcription"/>
    <property type="evidence" value="ECO:0007669"/>
    <property type="project" value="InterPro"/>
</dbReference>
<dbReference type="PANTHER" id="PTHR31944">
    <property type="entry name" value="HEME-RESPONSIVE ZINC FINGER TRANSCRIPTION FACTOR HAP1"/>
    <property type="match status" value="1"/>
</dbReference>
<reference evidence="9" key="1">
    <citation type="submission" date="2020-01" db="EMBL/GenBank/DDBJ databases">
        <title>Identification and distribution of gene clusters putatively required for synthesis of sphingolipid metabolism inhibitors in phylogenetically diverse species of the filamentous fungus Fusarium.</title>
        <authorList>
            <person name="Kim H.-S."/>
            <person name="Busman M."/>
            <person name="Brown D.W."/>
            <person name="Divon H."/>
            <person name="Uhlig S."/>
            <person name="Proctor R.H."/>
        </authorList>
    </citation>
    <scope>NUCLEOTIDE SEQUENCE</scope>
    <source>
        <strain evidence="9">NRRL 31653</strain>
    </source>
</reference>
<dbReference type="CDD" id="cd12148">
    <property type="entry name" value="fungal_TF_MHR"/>
    <property type="match status" value="1"/>
</dbReference>
<keyword evidence="10" id="KW-1185">Reference proteome</keyword>
<dbReference type="Proteomes" id="UP000737391">
    <property type="component" value="Unassembled WGS sequence"/>
</dbReference>
<keyword evidence="6" id="KW-0539">Nucleus</keyword>
<evidence type="ECO:0000256" key="1">
    <source>
        <dbReference type="ARBA" id="ARBA00022723"/>
    </source>
</evidence>
<evidence type="ECO:0000256" key="4">
    <source>
        <dbReference type="ARBA" id="ARBA00023125"/>
    </source>
</evidence>
<proteinExistence type="predicted"/>
<keyword evidence="1" id="KW-0479">Metal-binding</keyword>
<dbReference type="InterPro" id="IPR051430">
    <property type="entry name" value="Fungal_TF_Env_Response"/>
</dbReference>
<evidence type="ECO:0000256" key="6">
    <source>
        <dbReference type="ARBA" id="ARBA00023242"/>
    </source>
</evidence>
<name>A0A9P5BJ42_9HYPO</name>
<dbReference type="SMART" id="SM00906">
    <property type="entry name" value="Fungal_trans"/>
    <property type="match status" value="1"/>
</dbReference>
<organism evidence="9 10">
    <name type="scientific">Fusarium agapanthi</name>
    <dbReference type="NCBI Taxonomy" id="1803897"/>
    <lineage>
        <taxon>Eukaryota</taxon>
        <taxon>Fungi</taxon>
        <taxon>Dikarya</taxon>
        <taxon>Ascomycota</taxon>
        <taxon>Pezizomycotina</taxon>
        <taxon>Sordariomycetes</taxon>
        <taxon>Hypocreomycetidae</taxon>
        <taxon>Hypocreales</taxon>
        <taxon>Nectriaceae</taxon>
        <taxon>Fusarium</taxon>
        <taxon>Fusarium fujikuroi species complex</taxon>
    </lineage>
</organism>
<dbReference type="GO" id="GO:0001228">
    <property type="term" value="F:DNA-binding transcription activator activity, RNA polymerase II-specific"/>
    <property type="evidence" value="ECO:0007669"/>
    <property type="project" value="TreeGrafter"/>
</dbReference>
<protein>
    <recommendedName>
        <fullName evidence="8">Xylanolytic transcriptional activator regulatory domain-containing protein</fullName>
    </recommendedName>
</protein>
<keyword evidence="4" id="KW-0238">DNA-binding</keyword>
<evidence type="ECO:0000259" key="8">
    <source>
        <dbReference type="SMART" id="SM00906"/>
    </source>
</evidence>
<dbReference type="GO" id="GO:0008270">
    <property type="term" value="F:zinc ion binding"/>
    <property type="evidence" value="ECO:0007669"/>
    <property type="project" value="InterPro"/>
</dbReference>
<comment type="caution">
    <text evidence="9">The sequence shown here is derived from an EMBL/GenBank/DDBJ whole genome shotgun (WGS) entry which is preliminary data.</text>
</comment>
<gene>
    <name evidence="9" type="ORF">FAGAP_1441</name>
</gene>
<evidence type="ECO:0000256" key="5">
    <source>
        <dbReference type="ARBA" id="ARBA00023163"/>
    </source>
</evidence>
<evidence type="ECO:0000313" key="10">
    <source>
        <dbReference type="Proteomes" id="UP000737391"/>
    </source>
</evidence>